<keyword evidence="1" id="KW-0805">Transcription regulation</keyword>
<dbReference type="RefSeq" id="WP_074838352.1">
    <property type="nucleotide sequence ID" value="NZ_CATLQZ010000020.1"/>
</dbReference>
<dbReference type="GO" id="GO:0003700">
    <property type="term" value="F:DNA-binding transcription factor activity"/>
    <property type="evidence" value="ECO:0007669"/>
    <property type="project" value="InterPro"/>
</dbReference>
<gene>
    <name evidence="5" type="ORF">SAMN04487940_11841</name>
</gene>
<evidence type="ECO:0000256" key="2">
    <source>
        <dbReference type="ARBA" id="ARBA00023125"/>
    </source>
</evidence>
<dbReference type="GO" id="GO:0003677">
    <property type="term" value="F:DNA binding"/>
    <property type="evidence" value="ECO:0007669"/>
    <property type="project" value="UniProtKB-KW"/>
</dbReference>
<reference evidence="5 6" key="1">
    <citation type="submission" date="2016-10" db="EMBL/GenBank/DDBJ databases">
        <authorList>
            <person name="Varghese N."/>
            <person name="Submissions S."/>
        </authorList>
    </citation>
    <scope>NUCLEOTIDE SEQUENCE [LARGE SCALE GENOMIC DNA]</scope>
    <source>
        <strain evidence="5 6">FF3</strain>
    </source>
</reference>
<evidence type="ECO:0000256" key="3">
    <source>
        <dbReference type="ARBA" id="ARBA00023163"/>
    </source>
</evidence>
<dbReference type="Proteomes" id="UP000182932">
    <property type="component" value="Unassembled WGS sequence"/>
</dbReference>
<dbReference type="SUPFAM" id="SSF48008">
    <property type="entry name" value="GntR ligand-binding domain-like"/>
    <property type="match status" value="1"/>
</dbReference>
<dbReference type="Gene3D" id="1.20.120.530">
    <property type="entry name" value="GntR ligand-binding domain-like"/>
    <property type="match status" value="1"/>
</dbReference>
<dbReference type="InterPro" id="IPR036388">
    <property type="entry name" value="WH-like_DNA-bd_sf"/>
</dbReference>
<keyword evidence="3" id="KW-0804">Transcription</keyword>
<dbReference type="Pfam" id="PF00392">
    <property type="entry name" value="GntR"/>
    <property type="match status" value="1"/>
</dbReference>
<dbReference type="GeneID" id="80820152"/>
<evidence type="ECO:0000313" key="6">
    <source>
        <dbReference type="Proteomes" id="UP000182932"/>
    </source>
</evidence>
<name>A0A975WDG4_9RHOB</name>
<evidence type="ECO:0000259" key="4">
    <source>
        <dbReference type="PROSITE" id="PS50949"/>
    </source>
</evidence>
<keyword evidence="6" id="KW-1185">Reference proteome</keyword>
<comment type="caution">
    <text evidence="5">The sequence shown here is derived from an EMBL/GenBank/DDBJ whole genome shotgun (WGS) entry which is preliminary data.</text>
</comment>
<dbReference type="CDD" id="cd07377">
    <property type="entry name" value="WHTH_GntR"/>
    <property type="match status" value="1"/>
</dbReference>
<dbReference type="InterPro" id="IPR036390">
    <property type="entry name" value="WH_DNA-bd_sf"/>
</dbReference>
<dbReference type="Gene3D" id="1.10.10.10">
    <property type="entry name" value="Winged helix-like DNA-binding domain superfamily/Winged helix DNA-binding domain"/>
    <property type="match status" value="1"/>
</dbReference>
<dbReference type="PROSITE" id="PS50949">
    <property type="entry name" value="HTH_GNTR"/>
    <property type="match status" value="1"/>
</dbReference>
<dbReference type="AlphaFoldDB" id="A0A975WDG4"/>
<evidence type="ECO:0000313" key="5">
    <source>
        <dbReference type="EMBL" id="SEK01087.1"/>
    </source>
</evidence>
<dbReference type="PANTHER" id="PTHR43537">
    <property type="entry name" value="TRANSCRIPTIONAL REGULATOR, GNTR FAMILY"/>
    <property type="match status" value="1"/>
</dbReference>
<dbReference type="PRINTS" id="PR00035">
    <property type="entry name" value="HTHGNTR"/>
</dbReference>
<feature type="domain" description="HTH gntR-type" evidence="4">
    <location>
        <begin position="24"/>
        <end position="92"/>
    </location>
</feature>
<sequence length="247" mass="26899">MQLSEKRAAAAMLDRPGIRSSLPTGTTREIVETLGRRIANGFYAVGEVIPKEDQLAASLGVSRTTVRDAIKVLSGKSLVRTARRYGTRVQPVDDWNLLDPDVLAWHEPAHPRFQAIFVEAMELRRMIEPEAAALAAVRASPAQRRAILEAAEAFAQARGEVALLFAADCRFHTAVIAATGNLMMRQLSPTIVAMIQVAYDHGETRIRYGANLGVPHVAAALAIRDGDADLARRRMSAMLYPDFLGTG</sequence>
<dbReference type="SMART" id="SM00895">
    <property type="entry name" value="FCD"/>
    <property type="match status" value="1"/>
</dbReference>
<keyword evidence="2 5" id="KW-0238">DNA-binding</keyword>
<proteinExistence type="predicted"/>
<dbReference type="SMART" id="SM00345">
    <property type="entry name" value="HTH_GNTR"/>
    <property type="match status" value="1"/>
</dbReference>
<dbReference type="Pfam" id="PF07729">
    <property type="entry name" value="FCD"/>
    <property type="match status" value="1"/>
</dbReference>
<dbReference type="InterPro" id="IPR008920">
    <property type="entry name" value="TF_FadR/GntR_C"/>
</dbReference>
<protein>
    <submittedName>
        <fullName evidence="5">DNA-binding transcriptional regulator, FadR family</fullName>
    </submittedName>
</protein>
<dbReference type="InterPro" id="IPR011711">
    <property type="entry name" value="GntR_C"/>
</dbReference>
<dbReference type="EMBL" id="FNYY01000018">
    <property type="protein sequence ID" value="SEK01087.1"/>
    <property type="molecule type" value="Genomic_DNA"/>
</dbReference>
<dbReference type="InterPro" id="IPR000524">
    <property type="entry name" value="Tscrpt_reg_HTH_GntR"/>
</dbReference>
<accession>A0A975WDG4</accession>
<dbReference type="PANTHER" id="PTHR43537:SF44">
    <property type="entry name" value="GNTR FAMILY REGULATORY PROTEIN"/>
    <property type="match status" value="1"/>
</dbReference>
<evidence type="ECO:0000256" key="1">
    <source>
        <dbReference type="ARBA" id="ARBA00023015"/>
    </source>
</evidence>
<organism evidence="5 6">
    <name type="scientific">Marinovum algicola</name>
    <dbReference type="NCBI Taxonomy" id="42444"/>
    <lineage>
        <taxon>Bacteria</taxon>
        <taxon>Pseudomonadati</taxon>
        <taxon>Pseudomonadota</taxon>
        <taxon>Alphaproteobacteria</taxon>
        <taxon>Rhodobacterales</taxon>
        <taxon>Roseobacteraceae</taxon>
        <taxon>Marinovum</taxon>
    </lineage>
</organism>
<dbReference type="SUPFAM" id="SSF46785">
    <property type="entry name" value="Winged helix' DNA-binding domain"/>
    <property type="match status" value="1"/>
</dbReference>